<gene>
    <name evidence="2" type="ORF">BaRGS_00024965</name>
</gene>
<reference evidence="2 3" key="1">
    <citation type="journal article" date="2023" name="Sci. Data">
        <title>Genome assembly of the Korean intertidal mud-creeper Batillaria attramentaria.</title>
        <authorList>
            <person name="Patra A.K."/>
            <person name="Ho P.T."/>
            <person name="Jun S."/>
            <person name="Lee S.J."/>
            <person name="Kim Y."/>
            <person name="Won Y.J."/>
        </authorList>
    </citation>
    <scope>NUCLEOTIDE SEQUENCE [LARGE SCALE GENOMIC DNA]</scope>
    <source>
        <strain evidence="2">Wonlab-2016</strain>
    </source>
</reference>
<protein>
    <submittedName>
        <fullName evidence="2">Uncharacterized protein</fullName>
    </submittedName>
</protein>
<dbReference type="EMBL" id="JACVVK020000221">
    <property type="protein sequence ID" value="KAK7483749.1"/>
    <property type="molecule type" value="Genomic_DNA"/>
</dbReference>
<organism evidence="2 3">
    <name type="scientific">Batillaria attramentaria</name>
    <dbReference type="NCBI Taxonomy" id="370345"/>
    <lineage>
        <taxon>Eukaryota</taxon>
        <taxon>Metazoa</taxon>
        <taxon>Spiralia</taxon>
        <taxon>Lophotrochozoa</taxon>
        <taxon>Mollusca</taxon>
        <taxon>Gastropoda</taxon>
        <taxon>Caenogastropoda</taxon>
        <taxon>Sorbeoconcha</taxon>
        <taxon>Cerithioidea</taxon>
        <taxon>Batillariidae</taxon>
        <taxon>Batillaria</taxon>
    </lineage>
</organism>
<dbReference type="Proteomes" id="UP001519460">
    <property type="component" value="Unassembled WGS sequence"/>
</dbReference>
<evidence type="ECO:0000313" key="2">
    <source>
        <dbReference type="EMBL" id="KAK7483749.1"/>
    </source>
</evidence>
<evidence type="ECO:0000256" key="1">
    <source>
        <dbReference type="SAM" id="MobiDB-lite"/>
    </source>
</evidence>
<proteinExistence type="predicted"/>
<name>A0ABD0K9G4_9CAEN</name>
<dbReference type="AlphaFoldDB" id="A0ABD0K9G4"/>
<feature type="compositionally biased region" description="Low complexity" evidence="1">
    <location>
        <begin position="1"/>
        <end position="10"/>
    </location>
</feature>
<feature type="region of interest" description="Disordered" evidence="1">
    <location>
        <begin position="1"/>
        <end position="39"/>
    </location>
</feature>
<keyword evidence="3" id="KW-1185">Reference proteome</keyword>
<sequence>MKGGRLLSVVGSGGKRGDGGGGGSIGEGQGGGGRGRRGVTRVVRPQKCAVHCLAKLRQITSSLRDSHLVSLSCEDHIQAARKDTCGQPAKLDRHILTVNDFPD</sequence>
<comment type="caution">
    <text evidence="2">The sequence shown here is derived from an EMBL/GenBank/DDBJ whole genome shotgun (WGS) entry which is preliminary data.</text>
</comment>
<feature type="compositionally biased region" description="Gly residues" evidence="1">
    <location>
        <begin position="11"/>
        <end position="33"/>
    </location>
</feature>
<evidence type="ECO:0000313" key="3">
    <source>
        <dbReference type="Proteomes" id="UP001519460"/>
    </source>
</evidence>
<accession>A0ABD0K9G4</accession>